<dbReference type="EC" id="2.4.1.57" evidence="3"/>
<dbReference type="SUPFAM" id="SSF53756">
    <property type="entry name" value="UDP-Glycosyltransferase/glycogen phosphorylase"/>
    <property type="match status" value="1"/>
</dbReference>
<dbReference type="Gene3D" id="3.40.50.2000">
    <property type="entry name" value="Glycogen Phosphorylase B"/>
    <property type="match status" value="2"/>
</dbReference>
<dbReference type="AlphaFoldDB" id="A0A174TS22"/>
<keyword evidence="3" id="KW-0328">Glycosyltransferase</keyword>
<protein>
    <submittedName>
        <fullName evidence="3">Glycosyltransferase</fullName>
        <ecNumber evidence="3">2.4.1.57</ecNumber>
    </submittedName>
</protein>
<sequence length="373" mass="43227">MKHVLFIAYNLVGGGAEKALIELLKRFDYFHHEVTLCLLYKEGVYVDEIPSEVNVVTLYDERDKFHYKSFRKYDRHNNAFWLAWQIWKKTPRWRYDSIISFLEGYPLLFHSFITLKGKKNIAWVHCDLYSFHWTSSYFNEMRTELSCYRKMDKIVFVSHFALENFDKLYKIDVPKLCLYNVVDVDRIKSLSTIGQVIKEEGRFVITAIGSLKEIKGFDRLIRIGKMLKDDGCSFLIQIIGEGDDLDNLVTLRNSLGLQEDIRFLGFMKNPFGYLSQSDVFVSTSLSEGLSLVICEALALGIPVVSTKTAGAMDLLDNGKFGILTEHDDLSIFHALESIYDDLNLRKEYARKSLERSKIFNAKDVLDTVYEILD</sequence>
<evidence type="ECO:0000313" key="3">
    <source>
        <dbReference type="EMBL" id="CUQ12632.1"/>
    </source>
</evidence>
<organism evidence="3 4">
    <name type="scientific">Bacteroides thetaiotaomicron</name>
    <dbReference type="NCBI Taxonomy" id="818"/>
    <lineage>
        <taxon>Bacteria</taxon>
        <taxon>Pseudomonadati</taxon>
        <taxon>Bacteroidota</taxon>
        <taxon>Bacteroidia</taxon>
        <taxon>Bacteroidales</taxon>
        <taxon>Bacteroidaceae</taxon>
        <taxon>Bacteroides</taxon>
    </lineage>
</organism>
<feature type="domain" description="Glycosyl transferase family 1" evidence="1">
    <location>
        <begin position="198"/>
        <end position="351"/>
    </location>
</feature>
<evidence type="ECO:0000259" key="1">
    <source>
        <dbReference type="Pfam" id="PF00534"/>
    </source>
</evidence>
<dbReference type="Proteomes" id="UP000095576">
    <property type="component" value="Unassembled WGS sequence"/>
</dbReference>
<reference evidence="3 4" key="1">
    <citation type="submission" date="2015-09" db="EMBL/GenBank/DDBJ databases">
        <authorList>
            <consortium name="Pathogen Informatics"/>
        </authorList>
    </citation>
    <scope>NUCLEOTIDE SEQUENCE [LARGE SCALE GENOMIC DNA]</scope>
    <source>
        <strain evidence="3 4">2789STDY5834899</strain>
    </source>
</reference>
<dbReference type="EMBL" id="CZAP01000024">
    <property type="protein sequence ID" value="CUQ12632.1"/>
    <property type="molecule type" value="Genomic_DNA"/>
</dbReference>
<dbReference type="PANTHER" id="PTHR12526:SF630">
    <property type="entry name" value="GLYCOSYLTRANSFERASE"/>
    <property type="match status" value="1"/>
</dbReference>
<accession>A0A174TS22</accession>
<name>A0A174TS22_BACT4</name>
<dbReference type="Pfam" id="PF00534">
    <property type="entry name" value="Glycos_transf_1"/>
    <property type="match status" value="1"/>
</dbReference>
<evidence type="ECO:0000259" key="2">
    <source>
        <dbReference type="Pfam" id="PF13439"/>
    </source>
</evidence>
<dbReference type="InterPro" id="IPR001296">
    <property type="entry name" value="Glyco_trans_1"/>
</dbReference>
<keyword evidence="3" id="KW-0808">Transferase</keyword>
<dbReference type="Pfam" id="PF13439">
    <property type="entry name" value="Glyco_transf_4"/>
    <property type="match status" value="1"/>
</dbReference>
<proteinExistence type="predicted"/>
<dbReference type="RefSeq" id="WP_055300976.1">
    <property type="nucleotide sequence ID" value="NZ_CAXSVM010000051.1"/>
</dbReference>
<dbReference type="InterPro" id="IPR028098">
    <property type="entry name" value="Glyco_trans_4-like_N"/>
</dbReference>
<dbReference type="CDD" id="cd03811">
    <property type="entry name" value="GT4_GT28_WabH-like"/>
    <property type="match status" value="1"/>
</dbReference>
<feature type="domain" description="Glycosyltransferase subfamily 4-like N-terminal" evidence="2">
    <location>
        <begin position="14"/>
        <end position="186"/>
    </location>
</feature>
<evidence type="ECO:0000313" key="4">
    <source>
        <dbReference type="Proteomes" id="UP000095576"/>
    </source>
</evidence>
<gene>
    <name evidence="3" type="primary">pimB</name>
    <name evidence="3" type="ORF">ERS852511_04426</name>
</gene>
<dbReference type="GO" id="GO:0016757">
    <property type="term" value="F:glycosyltransferase activity"/>
    <property type="evidence" value="ECO:0007669"/>
    <property type="project" value="UniProtKB-KW"/>
</dbReference>
<dbReference type="PANTHER" id="PTHR12526">
    <property type="entry name" value="GLYCOSYLTRANSFERASE"/>
    <property type="match status" value="1"/>
</dbReference>